<proteinExistence type="predicted"/>
<dbReference type="InterPro" id="IPR042185">
    <property type="entry name" value="Serpin_sf_2"/>
</dbReference>
<reference evidence="1 2" key="1">
    <citation type="journal article" date="2015" name="J. Virol.">
        <title>Genomic Analysis, Phenotype, and Virulence of the Historical Brazilian Smallpox Vaccine Strain IOC: Implications for the Origins and Evolutionary Relationships of Vaccinia Virus.</title>
        <authorList>
            <person name="Medaglia M.L."/>
            <person name="Moussatche N."/>
            <person name="Nitsche A."/>
            <person name="Dabrowski P.W."/>
            <person name="Li Y."/>
            <person name="Damon I.K."/>
            <person name="Lucas C.G."/>
            <person name="Arruda L.B."/>
            <person name="Damaso C.R."/>
        </authorList>
    </citation>
    <scope>NUCLEOTIDE SEQUENCE [LARGE SCALE GENOMIC DNA]</scope>
    <source>
        <strain evidence="1">IOC</strain>
    </source>
</reference>
<gene>
    <name evidence="1" type="ORF">VACV_IOC_B388_228</name>
</gene>
<dbReference type="Gene3D" id="2.30.39.10">
    <property type="entry name" value="Alpha-1-antitrypsin, domain 1"/>
    <property type="match status" value="1"/>
</dbReference>
<name>A0A0M5M4R6_VACCV</name>
<sequence>MNHCLLAISAVYFKAKWLMPFEKEFTSDYPSDGNGRRKYDVYVRRAI</sequence>
<accession>A0A0M5M4R6</accession>
<protein>
    <submittedName>
        <fullName evidence="1">Truncated serine protease inhibitor</fullName>
    </submittedName>
</protein>
<dbReference type="InterPro" id="IPR036186">
    <property type="entry name" value="Serpin_sf"/>
</dbReference>
<evidence type="ECO:0000313" key="1">
    <source>
        <dbReference type="EMBL" id="ALF05449.1"/>
    </source>
</evidence>
<evidence type="ECO:0000313" key="2">
    <source>
        <dbReference type="Proteomes" id="UP000181484"/>
    </source>
</evidence>
<dbReference type="EMBL" id="KT184691">
    <property type="protein sequence ID" value="ALF05449.1"/>
    <property type="molecule type" value="Genomic_DNA"/>
</dbReference>
<organism evidence="1 2">
    <name type="scientific">Vaccinia virus</name>
    <name type="common">VACV</name>
    <name type="synonym">Orthopoxvirus vaccinia</name>
    <dbReference type="NCBI Taxonomy" id="10245"/>
    <lineage>
        <taxon>Viruses</taxon>
        <taxon>Varidnaviria</taxon>
        <taxon>Bamfordvirae</taxon>
        <taxon>Nucleocytoviricota</taxon>
        <taxon>Pokkesviricetes</taxon>
        <taxon>Chitovirales</taxon>
        <taxon>Poxviridae</taxon>
        <taxon>Chordopoxvirinae</taxon>
        <taxon>Orthopoxvirus</taxon>
    </lineage>
</organism>
<dbReference type="SUPFAM" id="SSF56574">
    <property type="entry name" value="Serpins"/>
    <property type="match status" value="1"/>
</dbReference>
<dbReference type="Proteomes" id="UP000181484">
    <property type="component" value="Segment"/>
</dbReference>